<dbReference type="EMBL" id="MLCN01000014">
    <property type="protein sequence ID" value="ONG41017.1"/>
    <property type="molecule type" value="Genomic_DNA"/>
</dbReference>
<dbReference type="Proteomes" id="UP000192132">
    <property type="component" value="Unassembled WGS sequence"/>
</dbReference>
<comment type="caution">
    <text evidence="2">The sequence shown here is derived from an EMBL/GenBank/DDBJ whole genome shotgun (WGS) entry which is preliminary data.</text>
</comment>
<dbReference type="RefSeq" id="WP_076877744.1">
    <property type="nucleotide sequence ID" value="NZ_MLCN01000014.1"/>
</dbReference>
<evidence type="ECO:0000313" key="3">
    <source>
        <dbReference type="Proteomes" id="UP000192132"/>
    </source>
</evidence>
<dbReference type="AlphaFoldDB" id="A0A1S8CUV3"/>
<dbReference type="InterPro" id="IPR003033">
    <property type="entry name" value="SCP2_sterol-bd_dom"/>
</dbReference>
<dbReference type="STRING" id="1907941.BKE30_06220"/>
<proteinExistence type="predicted"/>
<sequence>MNLSSLPVIKLPLINVSTDPFDLLLVALGLRMQQLSKTSPKFIELLHGRNFTLQLESKNGISRHFIIQDEHVKMASGTAAKPDFTLRFEDSMFAVQTLLKGDPTVFMTGMQSGKIQMEGDFSLLMWFNQAAKLIAPNIPKPVLKKIKQAQRFIMDKKEALKG</sequence>
<evidence type="ECO:0000313" key="2">
    <source>
        <dbReference type="EMBL" id="ONG41017.1"/>
    </source>
</evidence>
<protein>
    <submittedName>
        <fullName evidence="2">SCP-2 sterol transfer family protein</fullName>
    </submittedName>
</protein>
<feature type="domain" description="SCP2" evidence="1">
    <location>
        <begin position="34"/>
        <end position="131"/>
    </location>
</feature>
<dbReference type="SUPFAM" id="SSF55718">
    <property type="entry name" value="SCP-like"/>
    <property type="match status" value="1"/>
</dbReference>
<evidence type="ECO:0000259" key="1">
    <source>
        <dbReference type="Pfam" id="PF02036"/>
    </source>
</evidence>
<gene>
    <name evidence="2" type="ORF">BKE30_06220</name>
</gene>
<dbReference type="OrthoDB" id="6711779at2"/>
<accession>A0A1S8CUV3</accession>
<reference evidence="2 3" key="1">
    <citation type="submission" date="2016-10" db="EMBL/GenBank/DDBJ databases">
        <title>Draft Genome sequence of Alkanindiges sp. strain H1.</title>
        <authorList>
            <person name="Subhash Y."/>
            <person name="Lee S."/>
        </authorList>
    </citation>
    <scope>NUCLEOTIDE SEQUENCE [LARGE SCALE GENOMIC DNA]</scope>
    <source>
        <strain evidence="2 3">H1</strain>
    </source>
</reference>
<name>A0A1S8CUV3_9GAMM</name>
<dbReference type="InterPro" id="IPR036527">
    <property type="entry name" value="SCP2_sterol-bd_dom_sf"/>
</dbReference>
<organism evidence="2 3">
    <name type="scientific">Alkanindiges hydrocarboniclasticus</name>
    <dbReference type="NCBI Taxonomy" id="1907941"/>
    <lineage>
        <taxon>Bacteria</taxon>
        <taxon>Pseudomonadati</taxon>
        <taxon>Pseudomonadota</taxon>
        <taxon>Gammaproteobacteria</taxon>
        <taxon>Moraxellales</taxon>
        <taxon>Moraxellaceae</taxon>
        <taxon>Alkanindiges</taxon>
    </lineage>
</organism>
<keyword evidence="3" id="KW-1185">Reference proteome</keyword>
<dbReference type="Pfam" id="PF02036">
    <property type="entry name" value="SCP2"/>
    <property type="match status" value="1"/>
</dbReference>
<dbReference type="Gene3D" id="3.30.1050.10">
    <property type="entry name" value="SCP2 sterol-binding domain"/>
    <property type="match status" value="1"/>
</dbReference>